<evidence type="ECO:0000313" key="5">
    <source>
        <dbReference type="EMBL" id="SFC11119.1"/>
    </source>
</evidence>
<keyword evidence="6" id="KW-1185">Reference proteome</keyword>
<dbReference type="GO" id="GO:0016491">
    <property type="term" value="F:oxidoreductase activity"/>
    <property type="evidence" value="ECO:0007669"/>
    <property type="project" value="UniProtKB-KW"/>
</dbReference>
<dbReference type="OrthoDB" id="9802760at2"/>
<dbReference type="PANTHER" id="PTHR23026">
    <property type="entry name" value="NADPH NITROREDUCTASE"/>
    <property type="match status" value="1"/>
</dbReference>
<gene>
    <name evidence="5" type="ORF">SAMN04488102_10386</name>
</gene>
<dbReference type="SUPFAM" id="SSF55469">
    <property type="entry name" value="FMN-dependent nitroreductase-like"/>
    <property type="match status" value="1"/>
</dbReference>
<keyword evidence="1" id="KW-0285">Flavoprotein</keyword>
<name>A0A1I1GH66_9LACT</name>
<protein>
    <submittedName>
        <fullName evidence="5">Nitroreductase</fullName>
    </submittedName>
</protein>
<proteinExistence type="predicted"/>
<dbReference type="Pfam" id="PF00881">
    <property type="entry name" value="Nitroreductase"/>
    <property type="match status" value="1"/>
</dbReference>
<evidence type="ECO:0000259" key="4">
    <source>
        <dbReference type="Pfam" id="PF00881"/>
    </source>
</evidence>
<dbReference type="InterPro" id="IPR029479">
    <property type="entry name" value="Nitroreductase"/>
</dbReference>
<dbReference type="Gene3D" id="3.40.109.10">
    <property type="entry name" value="NADH Oxidase"/>
    <property type="match status" value="1"/>
</dbReference>
<dbReference type="Proteomes" id="UP000199612">
    <property type="component" value="Unassembled WGS sequence"/>
</dbReference>
<organism evidence="5 6">
    <name type="scientific">Alkalibacterium subtropicum</name>
    <dbReference type="NCBI Taxonomy" id="753702"/>
    <lineage>
        <taxon>Bacteria</taxon>
        <taxon>Bacillati</taxon>
        <taxon>Bacillota</taxon>
        <taxon>Bacilli</taxon>
        <taxon>Lactobacillales</taxon>
        <taxon>Carnobacteriaceae</taxon>
        <taxon>Alkalibacterium</taxon>
    </lineage>
</organism>
<reference evidence="6" key="1">
    <citation type="submission" date="2016-10" db="EMBL/GenBank/DDBJ databases">
        <authorList>
            <person name="Varghese N."/>
            <person name="Submissions S."/>
        </authorList>
    </citation>
    <scope>NUCLEOTIDE SEQUENCE [LARGE SCALE GENOMIC DNA]</scope>
    <source>
        <strain evidence="6">DSM 23664</strain>
    </source>
</reference>
<dbReference type="AlphaFoldDB" id="A0A1I1GH66"/>
<dbReference type="RefSeq" id="WP_091528877.1">
    <property type="nucleotide sequence ID" value="NZ_FOLT01000003.1"/>
</dbReference>
<dbReference type="InterPro" id="IPR050627">
    <property type="entry name" value="Nitroreductase/BluB"/>
</dbReference>
<evidence type="ECO:0000256" key="2">
    <source>
        <dbReference type="ARBA" id="ARBA00022643"/>
    </source>
</evidence>
<feature type="domain" description="Nitroreductase" evidence="4">
    <location>
        <begin position="168"/>
        <end position="221"/>
    </location>
</feature>
<sequence>MKKLIKKMVPDSLRLQIVKWIKEYRMKKLMKNDQKRFLKYSFGKKDIAAFNQIEARLTKEYHSIEKGLSYKELRLGFGKQVLENVLNLMKEYRRKGYPLDSHVYQTALSNLHSYIAVHDEAGFNVDKLKEEVKQLESGLEDSCSGGILYKTKATVMEQSKADFKTFAESRHSVRDYSGEPVDRSILEKAFELAKRTPSACNRQSWKIRVVEDPKLKKTIQKNQNGNRGFGDYIDKFIIITADVQYYDRIRERNQANIDGGMYAMNLLYALHYYDIAAVPLSGSLNLNQENNLRAAFEIPDYENFIMFIGIGNYVDEYKVPKSDRRELEYKYY</sequence>
<evidence type="ECO:0000256" key="1">
    <source>
        <dbReference type="ARBA" id="ARBA00022630"/>
    </source>
</evidence>
<dbReference type="EMBL" id="FOLT01000003">
    <property type="protein sequence ID" value="SFC11119.1"/>
    <property type="molecule type" value="Genomic_DNA"/>
</dbReference>
<evidence type="ECO:0000256" key="3">
    <source>
        <dbReference type="ARBA" id="ARBA00023002"/>
    </source>
</evidence>
<dbReference type="PANTHER" id="PTHR23026:SF90">
    <property type="entry name" value="IODOTYROSINE DEIODINASE 1"/>
    <property type="match status" value="1"/>
</dbReference>
<dbReference type="STRING" id="753702.SAMN04488102_10386"/>
<keyword evidence="2" id="KW-0288">FMN</keyword>
<keyword evidence="3" id="KW-0560">Oxidoreductase</keyword>
<dbReference type="InterPro" id="IPR000415">
    <property type="entry name" value="Nitroreductase-like"/>
</dbReference>
<accession>A0A1I1GH66</accession>
<evidence type="ECO:0000313" key="6">
    <source>
        <dbReference type="Proteomes" id="UP000199612"/>
    </source>
</evidence>